<organism evidence="1">
    <name type="scientific">Enterococcus faecium</name>
    <name type="common">Streptococcus faecium</name>
    <dbReference type="NCBI Taxonomy" id="1352"/>
    <lineage>
        <taxon>Bacteria</taxon>
        <taxon>Bacillati</taxon>
        <taxon>Bacillota</taxon>
        <taxon>Bacilli</taxon>
        <taxon>Lactobacillales</taxon>
        <taxon>Enterococcaceae</taxon>
        <taxon>Enterococcus</taxon>
    </lineage>
</organism>
<sequence>MTHSMGRRRFRQRFFMALVVLLHKPAKHPAIIYRRHGIAVLFEKQEIGIPVNNERLCTFAVFYHSLERLIHFLIHGDFSDAALGLGFVNIVTDAGISQKLVAHDDYPVFKIQIFVRQSAQFRNAKPCPQQNNDCVIMLLVNLITLNKGQKTFFLCWCKRHLWFRIVVQNVTKLEVKRVFSDAIVLYGGVKSRFQGTLVVIDGLIRKALFFHPKRPFLCVGQLHTVNRAAPQPILFQNTHQPFPAQFGVVLHIAPVPDLLGVELADGHFLADGVYPVVKVFLDFFLLFPE</sequence>
<dbReference type="EMBL" id="AF063010">
    <property type="protein sequence ID" value="AAC34800.1"/>
    <property type="molecule type" value="Genomic_DNA"/>
</dbReference>
<dbReference type="AlphaFoldDB" id="O85369"/>
<proteinExistence type="predicted"/>
<name>O85369_ENTFC</name>
<accession>O85369</accession>
<evidence type="ECO:0000313" key="1">
    <source>
        <dbReference type="EMBL" id="AAC34800.1"/>
    </source>
</evidence>
<reference evidence="1" key="1">
    <citation type="journal article" date="1998" name="J. Bacteriol.">
        <title>Genetic linkage and cotransfer of a novel, vanB-containing transposon (Tn5382) and a low-affinity penicillin-binding protein 5 gene in a clinical vancomycin-resistant Enterococcus faecium isolate.</title>
        <authorList>
            <person name="Carias L.L."/>
            <person name="Rudin S.D."/>
            <person name="Donskey C.J."/>
            <person name="Rice L.B."/>
        </authorList>
    </citation>
    <scope>NUCLEOTIDE SEQUENCE</scope>
    <source>
        <strain evidence="1">C68</strain>
    </source>
</reference>
<protein>
    <submittedName>
        <fullName evidence="1">Uncharacterized protein</fullName>
    </submittedName>
</protein>